<dbReference type="SMART" id="SM00020">
    <property type="entry name" value="Tryp_SPc"/>
    <property type="match status" value="2"/>
</dbReference>
<keyword evidence="4" id="KW-0812">Transmembrane</keyword>
<keyword evidence="4" id="KW-1133">Transmembrane helix</keyword>
<feature type="region of interest" description="Disordered" evidence="3">
    <location>
        <begin position="595"/>
        <end position="614"/>
    </location>
</feature>
<evidence type="ECO:0008006" key="9">
    <source>
        <dbReference type="Google" id="ProtNLM"/>
    </source>
</evidence>
<dbReference type="PANTHER" id="PTHR24250:SF27">
    <property type="entry name" value="ELASTASE 2 LIKE"/>
    <property type="match status" value="1"/>
</dbReference>
<dbReference type="Pfam" id="PF00089">
    <property type="entry name" value="Trypsin"/>
    <property type="match status" value="2"/>
</dbReference>
<dbReference type="SUPFAM" id="SSF50494">
    <property type="entry name" value="Trypsin-like serine proteases"/>
    <property type="match status" value="3"/>
</dbReference>
<dbReference type="InterPro" id="IPR036598">
    <property type="entry name" value="GOLD_dom_sf"/>
</dbReference>
<dbReference type="InterPro" id="IPR009003">
    <property type="entry name" value="Peptidase_S1_PA"/>
</dbReference>
<keyword evidence="4" id="KW-0472">Membrane</keyword>
<evidence type="ECO:0000256" key="4">
    <source>
        <dbReference type="SAM" id="Phobius"/>
    </source>
</evidence>
<dbReference type="Pfam" id="PF01105">
    <property type="entry name" value="EMP24_GP25L"/>
    <property type="match status" value="1"/>
</dbReference>
<dbReference type="SMART" id="SM01190">
    <property type="entry name" value="EMP24_GP25L"/>
    <property type="match status" value="1"/>
</dbReference>
<evidence type="ECO:0000256" key="2">
    <source>
        <dbReference type="ARBA" id="ARBA00023157"/>
    </source>
</evidence>
<dbReference type="PROSITE" id="PS50866">
    <property type="entry name" value="GOLD"/>
    <property type="match status" value="1"/>
</dbReference>
<dbReference type="InterPro" id="IPR009038">
    <property type="entry name" value="GOLD_dom"/>
</dbReference>
<dbReference type="InterPro" id="IPR036045">
    <property type="entry name" value="Sec1-like_sf"/>
</dbReference>
<comment type="similarity">
    <text evidence="1">Belongs to the STXBP/unc-18/SEC1 family.</text>
</comment>
<dbReference type="SUPFAM" id="SSF56815">
    <property type="entry name" value="Sec1/munc18-like (SM) proteins"/>
    <property type="match status" value="1"/>
</dbReference>
<proteinExistence type="inferred from homology"/>
<dbReference type="GO" id="GO:0004252">
    <property type="term" value="F:serine-type endopeptidase activity"/>
    <property type="evidence" value="ECO:0007669"/>
    <property type="project" value="InterPro"/>
</dbReference>
<organism evidence="7 8">
    <name type="scientific">Anisodus tanguticus</name>
    <dbReference type="NCBI Taxonomy" id="243964"/>
    <lineage>
        <taxon>Eukaryota</taxon>
        <taxon>Viridiplantae</taxon>
        <taxon>Streptophyta</taxon>
        <taxon>Embryophyta</taxon>
        <taxon>Tracheophyta</taxon>
        <taxon>Spermatophyta</taxon>
        <taxon>Magnoliopsida</taxon>
        <taxon>eudicotyledons</taxon>
        <taxon>Gunneridae</taxon>
        <taxon>Pentapetalae</taxon>
        <taxon>asterids</taxon>
        <taxon>lamiids</taxon>
        <taxon>Solanales</taxon>
        <taxon>Solanaceae</taxon>
        <taxon>Solanoideae</taxon>
        <taxon>Hyoscyameae</taxon>
        <taxon>Anisodus</taxon>
    </lineage>
</organism>
<protein>
    <recommendedName>
        <fullName evidence="9">Peptidase S1 domain-containing protein</fullName>
    </recommendedName>
</protein>
<dbReference type="GO" id="GO:0006508">
    <property type="term" value="P:proteolysis"/>
    <property type="evidence" value="ECO:0007669"/>
    <property type="project" value="InterPro"/>
</dbReference>
<evidence type="ECO:0000259" key="6">
    <source>
        <dbReference type="PROSITE" id="PS50866"/>
    </source>
</evidence>
<dbReference type="InterPro" id="IPR043127">
    <property type="entry name" value="Sec-1-like_dom3a"/>
</dbReference>
<dbReference type="Proteomes" id="UP001291623">
    <property type="component" value="Unassembled WGS sequence"/>
</dbReference>
<evidence type="ECO:0000256" key="3">
    <source>
        <dbReference type="SAM" id="MobiDB-lite"/>
    </source>
</evidence>
<evidence type="ECO:0000313" key="8">
    <source>
        <dbReference type="Proteomes" id="UP001291623"/>
    </source>
</evidence>
<keyword evidence="8" id="KW-1185">Reference proteome</keyword>
<dbReference type="EMBL" id="JAVYJV010000131">
    <property type="protein sequence ID" value="KAK4336521.1"/>
    <property type="molecule type" value="Genomic_DNA"/>
</dbReference>
<gene>
    <name evidence="7" type="ORF">RND71_044237</name>
</gene>
<sequence>MNSESYINKQQYIDNLVATGWGATEKTIENEFIGSFSDVLKEAFLKEDIEAGCRGGLICVKEAENNDSVCNGDEGDPIHYTENGITTVEAAVDQLGEDQCSCRVKSTQKIVGGKETQAHGYPWQVSINDDIGIHICSGVIVNSQWVLTSWKCIQNKAPSDIYLRIAVHKLSDLDNSGTVFKVEKIESRPMQQAALLKLVDPIFFTKGLIEPACFNDEYIEDYKENLIATGWGATEKTIENEFIGSFSDVLREGSFKEDKEEDCRTDLLCVKEAKKGDSICDGDQGGPIHYTQNGRTTVEAVDQLGVDQCNCRIKSTQKIVGGKESEANAYPWQISIADSNMNHLCSGVIMNKQWIATTLSCVNSLQSEDLYIRVGINDLTVASNDDTIYQVEEIKTNEVQHAALLKLKKPIFFAKGSVEPACLTTWFTVYQEPLIATGWGTTSKTIFKEFSKTLEHGQLSDVLKEVNYFVDYTVDCPRQFVCAKEMNKGESVCDGDEGGPIHYTKNGRTTVEDPIPVIKTPLPIQTGFKINLKKRFHLKIHQVFKTIMMMEFFVPYSPVKEPLCNIGLDKDETNHKPTTLSSNTVSSKEFLKNLNFQGPSTSSPSRPKDENKKLNEDTSSSIFVDDSFESSQTFYSSGEEQVFDVNEHVCEGSEINELLSNSVGYVKPYWADNYSISTNKGSIPAELNNEIDSALIPLIMASEPSNDTDDTLHLNDIFDNKLDLFQLEHHEGNQTLRPIKMAPSSLHHSNRNTNYNSNTNAISNTSATNPTSHLRKNVTFKLPPSTNNGTLQHRTRSAPPLYRSISESSLPVYVKLKQANTSFIDQNEMPNLRNQRHLPLQPLNKHPMSPTLPIAKLRLCRELNLKDPKLALNQQHNLQPNSLSTRNSTMYNLNGGIWPKRNLMMNDVSYNPYYNQGFNQIGSAMSKYSNSLPSSPSKRPYGQRTFNHSLPGYQPLDCFTVGANGILNSHGSRFPVGTFPLNNMTTNPYLINNNSSKTCSLPSYSQITKPSFLDNTFTHRNFSCNPALYDKTLQKLKKRIPICKSAPVSSILVNSLPSANQFSTHDAITGLPRRRKNTASLSKSTLLPKTGLNNGITSYNDTDLINQEDSPLAQMRKEIKYFVDERKRQLEEGSLDSSNRYLNTNNINNSSSLNASNQSPIIGQINSTLHSDSNNLINTSIQNSNYLSNSESDLNALLHMYSYPPDPVLARTPLPGASNFQRIPQFHLNRTNQKFTVDDLRRHRHPSLDFYDENLLYNNFYDDYYNSNNSVLNKSYSLDQNNFINSKYYNSYNEWPFYNGYNNRLPTYYASTGSLRTSQIPNTVFDKNNIINGSNNNYRHLFHDQDLIRNNYLGNNYQNYSLDTLVGDRNALSRPGSPYYYGQQPPPPPAPMDHYTQHRKKTFFFFKYPAINKADTKESEMFNTIDLITDGLFSALATLGVVPIIRAPSGNAAELVAQKLYKKLKDNLQNMRGNLFPSTADFSKHQNISNQNSQRSPLSFQRPLLLILDRNVDLATPLHHTWTYQALIHDVLQLKLNQIRIIEKNESGGQKIKNYDLSSDDKFWQSHKGSPFPQVAEAVQEELDSFRSEEERLKSLKNTMGIDNSDGGEENLDLISDTTAKITSAVTSLPELLERKKLIDMHTSIATEVLEEIKKRKLDVYFELEEKLLSRNLNFAGERGPLELIEEKNDGSQFDNLKVDIDKKVQNLSKDDYDQSLTKTDKFLNYDFNGMYYVFDHHKSAVTRVHFANNEKALFACCSADGILMKENNLYKLKNNAEDNLEDFHNTKINDNFNEKADYVDESMQRMIKNFEEHHCHRLNLGLNYNDLNFPDSGEGPDNSIIHQEDKTSSSKFTFSAHLDGVYTYCFSNKMSTLTPKAILFDFEVGETPDLASTNSESKVTHDKLDDMIVELSDTLKTVKHEQEYMAIRDKIHREISESTNSRKFCSNTKAGKLDFIEPENKVTATDGFTLDKLKIFRNTTPMENYFSDQSEVSEDEVENTPEPSTSKTKEQEEGDGQELELSTSNTTEQQEDEVEKTPKKIEENKNRLKRKKCLNSVNCNNRETKLHKETKFEYIFFLITIGSVCLVAVWWAIQNGQIVRSNIKTEFRKQIKEVYANENSSFCATKFVVDRIQRDFACCGDKGK</sequence>
<feature type="region of interest" description="Disordered" evidence="3">
    <location>
        <begin position="1988"/>
        <end position="2043"/>
    </location>
</feature>
<dbReference type="GO" id="GO:0016192">
    <property type="term" value="P:vesicle-mediated transport"/>
    <property type="evidence" value="ECO:0007669"/>
    <property type="project" value="InterPro"/>
</dbReference>
<keyword evidence="2" id="KW-1015">Disulfide bond</keyword>
<reference evidence="7" key="1">
    <citation type="submission" date="2023-12" db="EMBL/GenBank/DDBJ databases">
        <title>Genome assembly of Anisodus tanguticus.</title>
        <authorList>
            <person name="Wang Y.-J."/>
        </authorList>
    </citation>
    <scope>NUCLEOTIDE SEQUENCE</scope>
    <source>
        <strain evidence="7">KB-2021</strain>
        <tissue evidence="7">Leaf</tissue>
    </source>
</reference>
<feature type="domain" description="Peptidase S1" evidence="5">
    <location>
        <begin position="110"/>
        <end position="360"/>
    </location>
</feature>
<name>A0AAE1UQS4_9SOLA</name>
<dbReference type="PANTHER" id="PTHR24250">
    <property type="entry name" value="CHYMOTRYPSIN-RELATED"/>
    <property type="match status" value="1"/>
</dbReference>
<dbReference type="CDD" id="cd00190">
    <property type="entry name" value="Tryp_SPc"/>
    <property type="match status" value="1"/>
</dbReference>
<dbReference type="Pfam" id="PF00995">
    <property type="entry name" value="Sec1"/>
    <property type="match status" value="1"/>
</dbReference>
<dbReference type="PROSITE" id="PS50240">
    <property type="entry name" value="TRYPSIN_DOM"/>
    <property type="match status" value="2"/>
</dbReference>
<feature type="domain" description="Peptidase S1" evidence="5">
    <location>
        <begin position="357"/>
        <end position="545"/>
    </location>
</feature>
<dbReference type="InterPro" id="IPR001254">
    <property type="entry name" value="Trypsin_dom"/>
</dbReference>
<dbReference type="InterPro" id="IPR043504">
    <property type="entry name" value="Peptidase_S1_PA_chymotrypsin"/>
</dbReference>
<comment type="caution">
    <text evidence="7">The sequence shown here is derived from an EMBL/GenBank/DDBJ whole genome shotgun (WGS) entry which is preliminary data.</text>
</comment>
<evidence type="ECO:0000313" key="7">
    <source>
        <dbReference type="EMBL" id="KAK4336521.1"/>
    </source>
</evidence>
<dbReference type="SUPFAM" id="SSF101576">
    <property type="entry name" value="Supernatant protein factor (SPF), C-terminal domain"/>
    <property type="match status" value="1"/>
</dbReference>
<feature type="compositionally biased region" description="Polar residues" evidence="3">
    <location>
        <begin position="595"/>
        <end position="605"/>
    </location>
</feature>
<dbReference type="InterPro" id="IPR001619">
    <property type="entry name" value="Sec1-like"/>
</dbReference>
<feature type="domain" description="GOLD" evidence="6">
    <location>
        <begin position="1827"/>
        <end position="1885"/>
    </location>
</feature>
<dbReference type="Gene3D" id="3.90.830.10">
    <property type="entry name" value="Syntaxin Binding Protein 1, Chain A, domain 2"/>
    <property type="match status" value="1"/>
</dbReference>
<accession>A0AAE1UQS4</accession>
<evidence type="ECO:0000256" key="1">
    <source>
        <dbReference type="ARBA" id="ARBA00009884"/>
    </source>
</evidence>
<dbReference type="Gene3D" id="2.40.10.10">
    <property type="entry name" value="Trypsin-like serine proteases"/>
    <property type="match status" value="3"/>
</dbReference>
<feature type="transmembrane region" description="Helical" evidence="4">
    <location>
        <begin position="2075"/>
        <end position="2094"/>
    </location>
</feature>
<evidence type="ECO:0000259" key="5">
    <source>
        <dbReference type="PROSITE" id="PS50240"/>
    </source>
</evidence>